<dbReference type="InterPro" id="IPR037143">
    <property type="entry name" value="4-PPantetheinyl_Trfase_dom_sf"/>
</dbReference>
<evidence type="ECO:0000313" key="3">
    <source>
        <dbReference type="EMBL" id="CAG8443790.1"/>
    </source>
</evidence>
<keyword evidence="1" id="KW-0808">Transferase</keyword>
<organism evidence="3 4">
    <name type="scientific">Diversispora eburnea</name>
    <dbReference type="NCBI Taxonomy" id="1213867"/>
    <lineage>
        <taxon>Eukaryota</taxon>
        <taxon>Fungi</taxon>
        <taxon>Fungi incertae sedis</taxon>
        <taxon>Mucoromycota</taxon>
        <taxon>Glomeromycotina</taxon>
        <taxon>Glomeromycetes</taxon>
        <taxon>Diversisporales</taxon>
        <taxon>Diversisporaceae</taxon>
        <taxon>Diversispora</taxon>
    </lineage>
</organism>
<reference evidence="3" key="1">
    <citation type="submission" date="2021-06" db="EMBL/GenBank/DDBJ databases">
        <authorList>
            <person name="Kallberg Y."/>
            <person name="Tangrot J."/>
            <person name="Rosling A."/>
        </authorList>
    </citation>
    <scope>NUCLEOTIDE SEQUENCE</scope>
    <source>
        <strain evidence="3">AZ414A</strain>
    </source>
</reference>
<dbReference type="GO" id="GO:0008897">
    <property type="term" value="F:holo-[acyl-carrier-protein] synthase activity"/>
    <property type="evidence" value="ECO:0007669"/>
    <property type="project" value="InterPro"/>
</dbReference>
<comment type="caution">
    <text evidence="3">The sequence shown here is derived from an EMBL/GenBank/DDBJ whole genome shotgun (WGS) entry which is preliminary data.</text>
</comment>
<dbReference type="EMBL" id="CAJVPK010000076">
    <property type="protein sequence ID" value="CAG8443790.1"/>
    <property type="molecule type" value="Genomic_DNA"/>
</dbReference>
<gene>
    <name evidence="3" type="ORF">DEBURN_LOCUS1645</name>
</gene>
<protein>
    <submittedName>
        <fullName evidence="3">9195_t:CDS:1</fullName>
    </submittedName>
</protein>
<dbReference type="AlphaFoldDB" id="A0A9N8YSL3"/>
<sequence length="104" mass="12432">MILGIGVDIIHLPRIYALITRNFPRQFKRFVTRILDSDEIKEFYSIFPIYNEGDNMVIENYNHPIVRYLAVRWSIKEAAYKALYPNYKATWKDLKTTFVHSQKC</sequence>
<evidence type="ECO:0000259" key="2">
    <source>
        <dbReference type="Pfam" id="PF01648"/>
    </source>
</evidence>
<dbReference type="Pfam" id="PF01648">
    <property type="entry name" value="ACPS"/>
    <property type="match status" value="1"/>
</dbReference>
<dbReference type="Proteomes" id="UP000789706">
    <property type="component" value="Unassembled WGS sequence"/>
</dbReference>
<dbReference type="SUPFAM" id="SSF56214">
    <property type="entry name" value="4'-phosphopantetheinyl transferase"/>
    <property type="match status" value="1"/>
</dbReference>
<dbReference type="Gene3D" id="3.90.470.20">
    <property type="entry name" value="4'-phosphopantetheinyl transferase domain"/>
    <property type="match status" value="1"/>
</dbReference>
<dbReference type="OrthoDB" id="15433at2759"/>
<dbReference type="GO" id="GO:0000287">
    <property type="term" value="F:magnesium ion binding"/>
    <property type="evidence" value="ECO:0007669"/>
    <property type="project" value="InterPro"/>
</dbReference>
<evidence type="ECO:0000256" key="1">
    <source>
        <dbReference type="ARBA" id="ARBA00022679"/>
    </source>
</evidence>
<feature type="domain" description="4'-phosphopantetheinyl transferase" evidence="2">
    <location>
        <begin position="4"/>
        <end position="96"/>
    </location>
</feature>
<proteinExistence type="predicted"/>
<evidence type="ECO:0000313" key="4">
    <source>
        <dbReference type="Proteomes" id="UP000789706"/>
    </source>
</evidence>
<keyword evidence="4" id="KW-1185">Reference proteome</keyword>
<dbReference type="InterPro" id="IPR008278">
    <property type="entry name" value="4-PPantetheinyl_Trfase_dom"/>
</dbReference>
<accession>A0A9N8YSL3</accession>
<name>A0A9N8YSL3_9GLOM</name>